<evidence type="ECO:0000313" key="3">
    <source>
        <dbReference type="Proteomes" id="UP000325081"/>
    </source>
</evidence>
<dbReference type="OrthoDB" id="774437at2759"/>
<dbReference type="PANTHER" id="PTHR33472">
    <property type="entry name" value="OS01G0106600 PROTEIN"/>
    <property type="match status" value="1"/>
</dbReference>
<accession>A0A5A7RNB0</accession>
<feature type="compositionally biased region" description="Basic residues" evidence="1">
    <location>
        <begin position="130"/>
        <end position="144"/>
    </location>
</feature>
<organism evidence="2 3">
    <name type="scientific">Striga asiatica</name>
    <name type="common">Asiatic witchweed</name>
    <name type="synonym">Buchnera asiatica</name>
    <dbReference type="NCBI Taxonomy" id="4170"/>
    <lineage>
        <taxon>Eukaryota</taxon>
        <taxon>Viridiplantae</taxon>
        <taxon>Streptophyta</taxon>
        <taxon>Embryophyta</taxon>
        <taxon>Tracheophyta</taxon>
        <taxon>Spermatophyta</taxon>
        <taxon>Magnoliopsida</taxon>
        <taxon>eudicotyledons</taxon>
        <taxon>Gunneridae</taxon>
        <taxon>Pentapetalae</taxon>
        <taxon>asterids</taxon>
        <taxon>lamiids</taxon>
        <taxon>Lamiales</taxon>
        <taxon>Orobanchaceae</taxon>
        <taxon>Buchnereae</taxon>
        <taxon>Striga</taxon>
    </lineage>
</organism>
<gene>
    <name evidence="2" type="ORF">STAS_35714</name>
</gene>
<dbReference type="Proteomes" id="UP000325081">
    <property type="component" value="Unassembled WGS sequence"/>
</dbReference>
<feature type="compositionally biased region" description="Basic and acidic residues" evidence="1">
    <location>
        <begin position="145"/>
        <end position="167"/>
    </location>
</feature>
<comment type="caution">
    <text evidence="2">The sequence shown here is derived from an EMBL/GenBank/DDBJ whole genome shotgun (WGS) entry which is preliminary data.</text>
</comment>
<evidence type="ECO:0000256" key="1">
    <source>
        <dbReference type="SAM" id="MobiDB-lite"/>
    </source>
</evidence>
<dbReference type="PANTHER" id="PTHR33472:SF28">
    <property type="entry name" value="BROMO AND FHA DOMAIN-CONTAINING PROTEIN DDB_G0267958"/>
    <property type="match status" value="1"/>
</dbReference>
<reference evidence="3" key="1">
    <citation type="journal article" date="2019" name="Curr. Biol.">
        <title>Genome Sequence of Striga asiatica Provides Insight into the Evolution of Plant Parasitism.</title>
        <authorList>
            <person name="Yoshida S."/>
            <person name="Kim S."/>
            <person name="Wafula E.K."/>
            <person name="Tanskanen J."/>
            <person name="Kim Y.M."/>
            <person name="Honaas L."/>
            <person name="Yang Z."/>
            <person name="Spallek T."/>
            <person name="Conn C.E."/>
            <person name="Ichihashi Y."/>
            <person name="Cheong K."/>
            <person name="Cui S."/>
            <person name="Der J.P."/>
            <person name="Gundlach H."/>
            <person name="Jiao Y."/>
            <person name="Hori C."/>
            <person name="Ishida J.K."/>
            <person name="Kasahara H."/>
            <person name="Kiba T."/>
            <person name="Kim M.S."/>
            <person name="Koo N."/>
            <person name="Laohavisit A."/>
            <person name="Lee Y.H."/>
            <person name="Lumba S."/>
            <person name="McCourt P."/>
            <person name="Mortimer J.C."/>
            <person name="Mutuku J.M."/>
            <person name="Nomura T."/>
            <person name="Sasaki-Sekimoto Y."/>
            <person name="Seto Y."/>
            <person name="Wang Y."/>
            <person name="Wakatake T."/>
            <person name="Sakakibara H."/>
            <person name="Demura T."/>
            <person name="Yamaguchi S."/>
            <person name="Yoneyama K."/>
            <person name="Manabe R.I."/>
            <person name="Nelson D.C."/>
            <person name="Schulman A.H."/>
            <person name="Timko M.P."/>
            <person name="dePamphilis C.W."/>
            <person name="Choi D."/>
            <person name="Shirasu K."/>
        </authorList>
    </citation>
    <scope>NUCLEOTIDE SEQUENCE [LARGE SCALE GENOMIC DNA]</scope>
    <source>
        <strain evidence="3">cv. UVA1</strain>
    </source>
</reference>
<keyword evidence="3" id="KW-1185">Reference proteome</keyword>
<sequence length="167" mass="18545">MAPEPTSHDSTENERKSLERELKEVISALTTRLGTIQRAHKPSLGQEEEQGVGMITLAGNNVGATMQGDVDEVEQLEDLATYVNSNFQAINNSIMMGGGYKTNDPGVHLDISDVYEHNDDDDDDDQVPNKRGKKGRSKNLTRQRSKGERHNHQHGERSDETSDTNKS</sequence>
<dbReference type="EMBL" id="BKCP01013736">
    <property type="protein sequence ID" value="GER57878.1"/>
    <property type="molecule type" value="Genomic_DNA"/>
</dbReference>
<feature type="region of interest" description="Disordered" evidence="1">
    <location>
        <begin position="113"/>
        <end position="167"/>
    </location>
</feature>
<dbReference type="AlphaFoldDB" id="A0A5A7RNB0"/>
<protein>
    <submittedName>
        <fullName evidence="2">Oxidoreductases</fullName>
    </submittedName>
</protein>
<evidence type="ECO:0000313" key="2">
    <source>
        <dbReference type="EMBL" id="GER57878.1"/>
    </source>
</evidence>
<proteinExistence type="predicted"/>
<name>A0A5A7RNB0_STRAF</name>